<comment type="caution">
    <text evidence="1">The sequence shown here is derived from an EMBL/GenBank/DDBJ whole genome shotgun (WGS) entry which is preliminary data.</text>
</comment>
<dbReference type="Proteomes" id="UP000028511">
    <property type="component" value="Unassembled WGS sequence"/>
</dbReference>
<proteinExistence type="predicted"/>
<dbReference type="EMBL" id="CBSW010000258">
    <property type="protein sequence ID" value="CDG98806.1"/>
    <property type="molecule type" value="Genomic_DNA"/>
</dbReference>
<protein>
    <submittedName>
        <fullName evidence="1">Uncharacterized protein</fullName>
    </submittedName>
</protein>
<dbReference type="AlphaFoldDB" id="A0A077N9H5"/>
<organism evidence="1 2">
    <name type="scientific">Xenorhabdus bovienii str. puntauvense</name>
    <dbReference type="NCBI Taxonomy" id="1398201"/>
    <lineage>
        <taxon>Bacteria</taxon>
        <taxon>Pseudomonadati</taxon>
        <taxon>Pseudomonadota</taxon>
        <taxon>Gammaproteobacteria</taxon>
        <taxon>Enterobacterales</taxon>
        <taxon>Morganellaceae</taxon>
        <taxon>Xenorhabdus</taxon>
    </lineage>
</organism>
<evidence type="ECO:0000313" key="2">
    <source>
        <dbReference type="Proteomes" id="UP000028511"/>
    </source>
</evidence>
<reference evidence="1" key="1">
    <citation type="submission" date="2013-07" db="EMBL/GenBank/DDBJ databases">
        <title>Sub-species coevolution in mutualistic symbiosis.</title>
        <authorList>
            <person name="Murfin K."/>
            <person name="Klassen J."/>
            <person name="Lee M."/>
            <person name="Forst S."/>
            <person name="Stock P."/>
            <person name="Goodrich-Blair H."/>
        </authorList>
    </citation>
    <scope>NUCLEOTIDE SEQUENCE [LARGE SCALE GENOMIC DNA]</scope>
    <source>
        <strain evidence="1">Puntauvense</strain>
    </source>
</reference>
<sequence length="42" mass="5234">MISNRPEYVLGQLTIIYLRIDDIYRLFIKQTLTKFNFRTFYE</sequence>
<dbReference type="HOGENOM" id="CLU_3259931_0_0_6"/>
<name>A0A077N9H5_XENBV</name>
<accession>A0A077N9H5</accession>
<gene>
    <name evidence="1" type="ORF">XBP1_530005</name>
</gene>
<evidence type="ECO:0000313" key="1">
    <source>
        <dbReference type="EMBL" id="CDG98806.1"/>
    </source>
</evidence>